<dbReference type="EMBL" id="KB296812">
    <property type="protein sequence ID" value="ELU11299.1"/>
    <property type="molecule type" value="Genomic_DNA"/>
</dbReference>
<dbReference type="AlphaFoldDB" id="R7UYB4"/>
<evidence type="ECO:0000313" key="4">
    <source>
        <dbReference type="EMBL" id="ELU11299.1"/>
    </source>
</evidence>
<dbReference type="GO" id="GO:0006355">
    <property type="term" value="P:regulation of DNA-templated transcription"/>
    <property type="evidence" value="ECO:0007669"/>
    <property type="project" value="InterPro"/>
</dbReference>
<dbReference type="OMA" id="EHRHTTI"/>
<reference evidence="5" key="3">
    <citation type="submission" date="2015-06" db="UniProtKB">
        <authorList>
            <consortium name="EnsemblMetazoa"/>
        </authorList>
    </citation>
    <scope>IDENTIFICATION</scope>
</reference>
<dbReference type="InterPro" id="IPR042294">
    <property type="entry name" value="SETD2_animal"/>
</dbReference>
<keyword evidence="6" id="KW-1185">Reference proteome</keyword>
<name>R7UYB4_CAPTE</name>
<dbReference type="GO" id="GO:0005634">
    <property type="term" value="C:nucleus"/>
    <property type="evidence" value="ECO:0007669"/>
    <property type="project" value="TreeGrafter"/>
</dbReference>
<dbReference type="InterPro" id="IPR038190">
    <property type="entry name" value="SRI_sf"/>
</dbReference>
<comment type="subcellular location">
    <subcellularLocation>
        <location evidence="1">Nucleus</location>
    </subcellularLocation>
</comment>
<dbReference type="PANTHER" id="PTHR46711:SF1">
    <property type="entry name" value="HISTONE-LYSINE N-METHYLTRANSFERASE SETD2"/>
    <property type="match status" value="1"/>
</dbReference>
<accession>R7UYB4</accession>
<reference evidence="6" key="1">
    <citation type="submission" date="2012-12" db="EMBL/GenBank/DDBJ databases">
        <authorList>
            <person name="Hellsten U."/>
            <person name="Grimwood J."/>
            <person name="Chapman J.A."/>
            <person name="Shapiro H."/>
            <person name="Aerts A."/>
            <person name="Otillar R.P."/>
            <person name="Terry A.Y."/>
            <person name="Boore J.L."/>
            <person name="Simakov O."/>
            <person name="Marletaz F."/>
            <person name="Cho S.-J."/>
            <person name="Edsinger-Gonzales E."/>
            <person name="Havlak P."/>
            <person name="Kuo D.-H."/>
            <person name="Larsson T."/>
            <person name="Lv J."/>
            <person name="Arendt D."/>
            <person name="Savage R."/>
            <person name="Osoegawa K."/>
            <person name="de Jong P."/>
            <person name="Lindberg D.R."/>
            <person name="Seaver E.C."/>
            <person name="Weisblat D.A."/>
            <person name="Putnam N.H."/>
            <person name="Grigoriev I.V."/>
            <person name="Rokhsar D.S."/>
        </authorList>
    </citation>
    <scope>NUCLEOTIDE SEQUENCE</scope>
    <source>
        <strain evidence="6">I ESC-2004</strain>
    </source>
</reference>
<dbReference type="Proteomes" id="UP000014760">
    <property type="component" value="Unassembled WGS sequence"/>
</dbReference>
<evidence type="ECO:0000256" key="1">
    <source>
        <dbReference type="ARBA" id="ARBA00004123"/>
    </source>
</evidence>
<dbReference type="Pfam" id="PF08236">
    <property type="entry name" value="SRI"/>
    <property type="match status" value="1"/>
</dbReference>
<dbReference type="PANTHER" id="PTHR46711">
    <property type="entry name" value="HISTONE-LYSINE N-METHYLTRANSFERASE SETD2"/>
    <property type="match status" value="1"/>
</dbReference>
<dbReference type="GO" id="GO:0005694">
    <property type="term" value="C:chromosome"/>
    <property type="evidence" value="ECO:0007669"/>
    <property type="project" value="InterPro"/>
</dbReference>
<sequence>MAAADTSSENAKRIKDQFRSKIAKYIITCLGPYRKPDCKMGRISTTEEFKHLARKITHAVLDKELKYCRHLEDLEVNENVKGKAKDYVKKYMERFGVVYKKTASP</sequence>
<dbReference type="OrthoDB" id="422362at2759"/>
<gene>
    <name evidence="4" type="ORF">CAPTEDRAFT_160468</name>
</gene>
<protein>
    <recommendedName>
        <fullName evidence="3">Set2 Rpb1 interacting domain-containing protein</fullName>
    </recommendedName>
</protein>
<evidence type="ECO:0000313" key="5">
    <source>
        <dbReference type="EnsemblMetazoa" id="CapteP160468"/>
    </source>
</evidence>
<evidence type="ECO:0000313" key="6">
    <source>
        <dbReference type="Proteomes" id="UP000014760"/>
    </source>
</evidence>
<dbReference type="HOGENOM" id="CLU_2335631_0_0_1"/>
<reference evidence="4 6" key="2">
    <citation type="journal article" date="2013" name="Nature">
        <title>Insights into bilaterian evolution from three spiralian genomes.</title>
        <authorList>
            <person name="Simakov O."/>
            <person name="Marletaz F."/>
            <person name="Cho S.J."/>
            <person name="Edsinger-Gonzales E."/>
            <person name="Havlak P."/>
            <person name="Hellsten U."/>
            <person name="Kuo D.H."/>
            <person name="Larsson T."/>
            <person name="Lv J."/>
            <person name="Arendt D."/>
            <person name="Savage R."/>
            <person name="Osoegawa K."/>
            <person name="de Jong P."/>
            <person name="Grimwood J."/>
            <person name="Chapman J.A."/>
            <person name="Shapiro H."/>
            <person name="Aerts A."/>
            <person name="Otillar R.P."/>
            <person name="Terry A.Y."/>
            <person name="Boore J.L."/>
            <person name="Grigoriev I.V."/>
            <person name="Lindberg D.R."/>
            <person name="Seaver E.C."/>
            <person name="Weisblat D.A."/>
            <person name="Putnam N.H."/>
            <person name="Rokhsar D.S."/>
        </authorList>
    </citation>
    <scope>NUCLEOTIDE SEQUENCE</scope>
    <source>
        <strain evidence="4 6">I ESC-2004</strain>
    </source>
</reference>
<feature type="domain" description="Set2 Rpb1 interacting" evidence="3">
    <location>
        <begin position="20"/>
        <end position="100"/>
    </location>
</feature>
<proteinExistence type="predicted"/>
<dbReference type="Gene3D" id="1.10.1740.100">
    <property type="entry name" value="Set2, Rpb1 interacting domain"/>
    <property type="match status" value="1"/>
</dbReference>
<organism evidence="4">
    <name type="scientific">Capitella teleta</name>
    <name type="common">Polychaete worm</name>
    <dbReference type="NCBI Taxonomy" id="283909"/>
    <lineage>
        <taxon>Eukaryota</taxon>
        <taxon>Metazoa</taxon>
        <taxon>Spiralia</taxon>
        <taxon>Lophotrochozoa</taxon>
        <taxon>Annelida</taxon>
        <taxon>Polychaeta</taxon>
        <taxon>Sedentaria</taxon>
        <taxon>Scolecida</taxon>
        <taxon>Capitellidae</taxon>
        <taxon>Capitella</taxon>
    </lineage>
</organism>
<dbReference type="GO" id="GO:0046975">
    <property type="term" value="F:histone H3K36 methyltransferase activity"/>
    <property type="evidence" value="ECO:0007669"/>
    <property type="project" value="InterPro"/>
</dbReference>
<dbReference type="STRING" id="283909.R7UYB4"/>
<evidence type="ECO:0000259" key="3">
    <source>
        <dbReference type="Pfam" id="PF08236"/>
    </source>
</evidence>
<dbReference type="EMBL" id="AMQN01005791">
    <property type="status" value="NOT_ANNOTATED_CDS"/>
    <property type="molecule type" value="Genomic_DNA"/>
</dbReference>
<keyword evidence="2" id="KW-0539">Nucleus</keyword>
<dbReference type="EnsemblMetazoa" id="CapteT160468">
    <property type="protein sequence ID" value="CapteP160468"/>
    <property type="gene ID" value="CapteG160468"/>
</dbReference>
<dbReference type="InterPro" id="IPR013257">
    <property type="entry name" value="SRI"/>
</dbReference>
<evidence type="ECO:0000256" key="2">
    <source>
        <dbReference type="ARBA" id="ARBA00023242"/>
    </source>
</evidence>